<dbReference type="Pfam" id="PF08611">
    <property type="entry name" value="DUF1774"/>
    <property type="match status" value="1"/>
</dbReference>
<evidence type="ECO:0000256" key="1">
    <source>
        <dbReference type="SAM" id="Phobius"/>
    </source>
</evidence>
<comment type="caution">
    <text evidence="2">The sequence shown here is derived from an EMBL/GenBank/DDBJ whole genome shotgun (WGS) entry which is preliminary data.</text>
</comment>
<proteinExistence type="predicted"/>
<gene>
    <name evidence="2" type="ORF">BJ875DRAFT_266380</name>
</gene>
<feature type="transmembrane region" description="Helical" evidence="1">
    <location>
        <begin position="218"/>
        <end position="236"/>
    </location>
</feature>
<dbReference type="Proteomes" id="UP000824998">
    <property type="component" value="Unassembled WGS sequence"/>
</dbReference>
<feature type="transmembrane region" description="Helical" evidence="1">
    <location>
        <begin position="190"/>
        <end position="211"/>
    </location>
</feature>
<keyword evidence="1" id="KW-0472">Membrane</keyword>
<protein>
    <recommendedName>
        <fullName evidence="4">ATP synthase F0</fullName>
    </recommendedName>
</protein>
<feature type="transmembrane region" description="Helical" evidence="1">
    <location>
        <begin position="21"/>
        <end position="44"/>
    </location>
</feature>
<keyword evidence="3" id="KW-1185">Reference proteome</keyword>
<organism evidence="2 3">
    <name type="scientific">Amylocarpus encephaloides</name>
    <dbReference type="NCBI Taxonomy" id="45428"/>
    <lineage>
        <taxon>Eukaryota</taxon>
        <taxon>Fungi</taxon>
        <taxon>Dikarya</taxon>
        <taxon>Ascomycota</taxon>
        <taxon>Pezizomycotina</taxon>
        <taxon>Leotiomycetes</taxon>
        <taxon>Helotiales</taxon>
        <taxon>Helotiales incertae sedis</taxon>
        <taxon>Amylocarpus</taxon>
    </lineage>
</organism>
<evidence type="ECO:0000313" key="2">
    <source>
        <dbReference type="EMBL" id="KAG9228098.1"/>
    </source>
</evidence>
<dbReference type="OrthoDB" id="3342455at2759"/>
<accession>A0A9P7Y5F6</accession>
<feature type="transmembrane region" description="Helical" evidence="1">
    <location>
        <begin position="70"/>
        <end position="93"/>
    </location>
</feature>
<dbReference type="AlphaFoldDB" id="A0A9P7Y5F6"/>
<reference evidence="2" key="1">
    <citation type="journal article" date="2021" name="IMA Fungus">
        <title>Genomic characterization of three marine fungi, including Emericellopsis atlantica sp. nov. with signatures of a generalist lifestyle and marine biomass degradation.</title>
        <authorList>
            <person name="Hagestad O.C."/>
            <person name="Hou L."/>
            <person name="Andersen J.H."/>
            <person name="Hansen E.H."/>
            <person name="Altermark B."/>
            <person name="Li C."/>
            <person name="Kuhnert E."/>
            <person name="Cox R.J."/>
            <person name="Crous P.W."/>
            <person name="Spatafora J.W."/>
            <person name="Lail K."/>
            <person name="Amirebrahimi M."/>
            <person name="Lipzen A."/>
            <person name="Pangilinan J."/>
            <person name="Andreopoulos W."/>
            <person name="Hayes R.D."/>
            <person name="Ng V."/>
            <person name="Grigoriev I.V."/>
            <person name="Jackson S.A."/>
            <person name="Sutton T.D.S."/>
            <person name="Dobson A.D.W."/>
            <person name="Rama T."/>
        </authorList>
    </citation>
    <scope>NUCLEOTIDE SEQUENCE</scope>
    <source>
        <strain evidence="2">TRa018bII</strain>
    </source>
</reference>
<name>A0A9P7Y5F6_9HELO</name>
<sequence length="292" mass="33305">MPTFQGSNPFSRRESYPAQAVWTYRILTILTWLVNVIACIYYTFAMPADDKVGWRNTIWGHNRAHDRSPFYLNPLIASLYWIVLFLSQVGYMWHLFSNNTAYVQAAASVGSHFIFNNLLQFAFVMLFVRGHFIWAEVLLVINFFNLSSLYFRHNTSSKYIHIPVTSGPLAWTFVALYWNGAIAVNSHHLAARILANVAIWSILVYGMFFIISYKDYTMGLALSILTAALGVGQFFAKFIAFQWIFAFAIMGTLFVATLLIAIPGIFGKEFTFRREGAVVPTDQERAPLLEDN</sequence>
<dbReference type="PANTHER" id="PTHR37992">
    <property type="entry name" value="EXPRESSED PROTEIN"/>
    <property type="match status" value="1"/>
</dbReference>
<evidence type="ECO:0008006" key="4">
    <source>
        <dbReference type="Google" id="ProtNLM"/>
    </source>
</evidence>
<dbReference type="PANTHER" id="PTHR37992:SF1">
    <property type="entry name" value="DUF1774-DOMAIN-CONTAINING PROTEIN"/>
    <property type="match status" value="1"/>
</dbReference>
<evidence type="ECO:0000313" key="3">
    <source>
        <dbReference type="Proteomes" id="UP000824998"/>
    </source>
</evidence>
<keyword evidence="1" id="KW-1133">Transmembrane helix</keyword>
<dbReference type="EMBL" id="MU252078">
    <property type="protein sequence ID" value="KAG9228098.1"/>
    <property type="molecule type" value="Genomic_DNA"/>
</dbReference>
<keyword evidence="1" id="KW-0812">Transmembrane</keyword>
<dbReference type="InterPro" id="IPR013920">
    <property type="entry name" value="DUF1774_fun"/>
</dbReference>
<feature type="transmembrane region" description="Helical" evidence="1">
    <location>
        <begin position="242"/>
        <end position="266"/>
    </location>
</feature>
<feature type="transmembrane region" description="Helical" evidence="1">
    <location>
        <begin position="159"/>
        <end position="178"/>
    </location>
</feature>